<evidence type="ECO:0000256" key="1">
    <source>
        <dbReference type="SAM" id="SignalP"/>
    </source>
</evidence>
<dbReference type="PROSITE" id="PS51257">
    <property type="entry name" value="PROKAR_LIPOPROTEIN"/>
    <property type="match status" value="1"/>
</dbReference>
<proteinExistence type="predicted"/>
<name>A0ABT3PXQ4_9BACT</name>
<feature type="signal peptide" evidence="1">
    <location>
        <begin position="1"/>
        <end position="24"/>
    </location>
</feature>
<dbReference type="RefSeq" id="WP_265788749.1">
    <property type="nucleotide sequence ID" value="NZ_BAABRS010000001.1"/>
</dbReference>
<organism evidence="2 3">
    <name type="scientific">Fodinibius salicampi</name>
    <dbReference type="NCBI Taxonomy" id="1920655"/>
    <lineage>
        <taxon>Bacteria</taxon>
        <taxon>Pseudomonadati</taxon>
        <taxon>Balneolota</taxon>
        <taxon>Balneolia</taxon>
        <taxon>Balneolales</taxon>
        <taxon>Balneolaceae</taxon>
        <taxon>Fodinibius</taxon>
    </lineage>
</organism>
<evidence type="ECO:0000313" key="2">
    <source>
        <dbReference type="EMBL" id="MCW9712640.1"/>
    </source>
</evidence>
<evidence type="ECO:0000313" key="3">
    <source>
        <dbReference type="Proteomes" id="UP001207337"/>
    </source>
</evidence>
<dbReference type="EMBL" id="JAJNDC010000001">
    <property type="protein sequence ID" value="MCW9712640.1"/>
    <property type="molecule type" value="Genomic_DNA"/>
</dbReference>
<dbReference type="Proteomes" id="UP001207337">
    <property type="component" value="Unassembled WGS sequence"/>
</dbReference>
<feature type="chain" id="PRO_5045485300" evidence="1">
    <location>
        <begin position="25"/>
        <end position="167"/>
    </location>
</feature>
<dbReference type="InterPro" id="IPR025514">
    <property type="entry name" value="DUF4402"/>
</dbReference>
<sequence length="167" mass="18531">MDKKWWSFLCIVFLLSSCSIQAKAQQNAEIDISVNAEVIRSLEMNTVRDINFSPVQPSQQQINIAPQTDSNTGKMVAIGDPNAPIRVSFVPERILTNGNGSTLVFTYSIAGNDRDDQSSAEILQADNRNLSLNSDGRYYFWIGGNVTVENAEPGNYNGDFTIEVEYI</sequence>
<keyword evidence="3" id="KW-1185">Reference proteome</keyword>
<gene>
    <name evidence="2" type="ORF">LQ318_06965</name>
</gene>
<protein>
    <submittedName>
        <fullName evidence="2">DUF4402 domain-containing protein</fullName>
    </submittedName>
</protein>
<reference evidence="2 3" key="1">
    <citation type="submission" date="2021-11" db="EMBL/GenBank/DDBJ databases">
        <title>Aliifidinibius sp. nov., a new bacterium isolated from saline soil.</title>
        <authorList>
            <person name="Galisteo C."/>
            <person name="De La Haba R."/>
            <person name="Sanchez-Porro C."/>
            <person name="Ventosa A."/>
        </authorList>
    </citation>
    <scope>NUCLEOTIDE SEQUENCE [LARGE SCALE GENOMIC DNA]</scope>
    <source>
        <strain evidence="2 3">KACC 190600</strain>
    </source>
</reference>
<comment type="caution">
    <text evidence="2">The sequence shown here is derived from an EMBL/GenBank/DDBJ whole genome shotgun (WGS) entry which is preliminary data.</text>
</comment>
<accession>A0ABT3PXQ4</accession>
<dbReference type="Pfam" id="PF14352">
    <property type="entry name" value="DUF4402"/>
    <property type="match status" value="1"/>
</dbReference>
<keyword evidence="1" id="KW-0732">Signal</keyword>